<dbReference type="GO" id="GO:0003682">
    <property type="term" value="F:chromatin binding"/>
    <property type="evidence" value="ECO:0007669"/>
    <property type="project" value="TreeGrafter"/>
</dbReference>
<reference evidence="5" key="1">
    <citation type="submission" date="2021-06" db="EMBL/GenBank/DDBJ databases">
        <authorList>
            <person name="Kallberg Y."/>
            <person name="Tangrot J."/>
            <person name="Rosling A."/>
        </authorList>
    </citation>
    <scope>NUCLEOTIDE SEQUENCE</scope>
    <source>
        <strain evidence="5">MA453B</strain>
    </source>
</reference>
<evidence type="ECO:0000313" key="6">
    <source>
        <dbReference type="Proteomes" id="UP000789405"/>
    </source>
</evidence>
<dbReference type="GO" id="GO:0006368">
    <property type="term" value="P:transcription elongation by RNA polymerase II"/>
    <property type="evidence" value="ECO:0007669"/>
    <property type="project" value="InterPro"/>
</dbReference>
<dbReference type="Pfam" id="PF03985">
    <property type="entry name" value="Paf1"/>
    <property type="match status" value="1"/>
</dbReference>
<comment type="subcellular location">
    <subcellularLocation>
        <location evidence="1">Nucleus</location>
    </subcellularLocation>
</comment>
<evidence type="ECO:0000256" key="4">
    <source>
        <dbReference type="SAM" id="MobiDB-lite"/>
    </source>
</evidence>
<organism evidence="5 6">
    <name type="scientific">Dentiscutata erythropus</name>
    <dbReference type="NCBI Taxonomy" id="1348616"/>
    <lineage>
        <taxon>Eukaryota</taxon>
        <taxon>Fungi</taxon>
        <taxon>Fungi incertae sedis</taxon>
        <taxon>Mucoromycota</taxon>
        <taxon>Glomeromycotina</taxon>
        <taxon>Glomeromycetes</taxon>
        <taxon>Diversisporales</taxon>
        <taxon>Gigasporaceae</taxon>
        <taxon>Dentiscutata</taxon>
    </lineage>
</organism>
<sequence length="530" mass="61700">GEESNYDNNELANCKVNDNNSSESINNKLVNSEESDYDSETKSLSSLDADKTTIKQLFEKVFINDGLTCNSPMEKAYYSAQIFSLLCFNCGDTDIVTPIPATQYPLCTECTQKGVKTPTRGNHNVQRRTVRNDYSYICGMKFRHLIPPPVDPPFDLRWKPDLERITDINRTSRTFRSKLLPLHSDPDLGMVYDLSTIPSAFYGEDYDINPKKIGHLDHKDTCLVVPPKDHANVIMGIARLKRYSNGPRPWLRMTQYISASETVHRGDITDKTMESRMATLKANQMDLEQSHDEQIAEIEESFRIVNDPEFLKKLEHPKNPKAKPEQILSIFPEFEYNHVVVVQASFDSDPWEGLLLEDDEERGKNRQERISKALINPVVSGDEKFLMLYVPSSETAERLSNLKSFDDCKGDYNYKWVRDYVTDKNPIPKNSQLLFMERYVDEDETKEKVMTYVPFAVRWNMKRRRQTELFRVPENYGKTTFLKYSYRVPENNKECQIELLRNEGLHEDEILRIIGKRRRIEQPNIERQKK</sequence>
<name>A0A9N8Z9U4_9GLOM</name>
<keyword evidence="3" id="KW-0539">Nucleus</keyword>
<dbReference type="Proteomes" id="UP000789405">
    <property type="component" value="Unassembled WGS sequence"/>
</dbReference>
<evidence type="ECO:0000256" key="3">
    <source>
        <dbReference type="ARBA" id="ARBA00023242"/>
    </source>
</evidence>
<dbReference type="EMBL" id="CAJVPY010000654">
    <property type="protein sequence ID" value="CAG8485646.1"/>
    <property type="molecule type" value="Genomic_DNA"/>
</dbReference>
<dbReference type="PANTHER" id="PTHR23188">
    <property type="entry name" value="RNA POLYMERASE II-ASSOCIATED FACTOR 1 HOMOLOG"/>
    <property type="match status" value="1"/>
</dbReference>
<dbReference type="InterPro" id="IPR007133">
    <property type="entry name" value="RNA_pol_II-assoc_Paf1"/>
</dbReference>
<keyword evidence="6" id="KW-1185">Reference proteome</keyword>
<gene>
    <name evidence="5" type="ORF">DERYTH_LOCUS2150</name>
</gene>
<proteinExistence type="inferred from homology"/>
<feature type="region of interest" description="Disordered" evidence="4">
    <location>
        <begin position="1"/>
        <end position="25"/>
    </location>
</feature>
<comment type="caution">
    <text evidence="5">The sequence shown here is derived from an EMBL/GenBank/DDBJ whole genome shotgun (WGS) entry which is preliminary data.</text>
</comment>
<accession>A0A9N8Z9U4</accession>
<feature type="non-terminal residue" evidence="5">
    <location>
        <position position="530"/>
    </location>
</feature>
<evidence type="ECO:0000256" key="2">
    <source>
        <dbReference type="ARBA" id="ARBA00007560"/>
    </source>
</evidence>
<protein>
    <submittedName>
        <fullName evidence="5">7962_t:CDS:1</fullName>
    </submittedName>
</protein>
<dbReference type="OrthoDB" id="10260285at2759"/>
<evidence type="ECO:0000256" key="1">
    <source>
        <dbReference type="ARBA" id="ARBA00004123"/>
    </source>
</evidence>
<dbReference type="GO" id="GO:0016593">
    <property type="term" value="C:Cdc73/Paf1 complex"/>
    <property type="evidence" value="ECO:0007669"/>
    <property type="project" value="InterPro"/>
</dbReference>
<dbReference type="GO" id="GO:0000993">
    <property type="term" value="F:RNA polymerase II complex binding"/>
    <property type="evidence" value="ECO:0007669"/>
    <property type="project" value="TreeGrafter"/>
</dbReference>
<comment type="similarity">
    <text evidence="2">Belongs to the PAF1 family.</text>
</comment>
<dbReference type="AlphaFoldDB" id="A0A9N8Z9U4"/>
<evidence type="ECO:0000313" key="5">
    <source>
        <dbReference type="EMBL" id="CAG8485646.1"/>
    </source>
</evidence>
<dbReference type="PANTHER" id="PTHR23188:SF12">
    <property type="entry name" value="RNA POLYMERASE II-ASSOCIATED FACTOR 1 HOMOLOG"/>
    <property type="match status" value="1"/>
</dbReference>